<dbReference type="Proteomes" id="UP000199532">
    <property type="component" value="Unassembled WGS sequence"/>
</dbReference>
<dbReference type="SUPFAM" id="SSF55729">
    <property type="entry name" value="Acyl-CoA N-acyltransferases (Nat)"/>
    <property type="match status" value="1"/>
</dbReference>
<protein>
    <submittedName>
        <fullName evidence="2">Protein N-acetyltransferase, RimJ/RimL family</fullName>
    </submittedName>
</protein>
<dbReference type="PROSITE" id="PS51186">
    <property type="entry name" value="GNAT"/>
    <property type="match status" value="1"/>
</dbReference>
<sequence length="163" mass="19132">MRLKKYTVEDFDLLRSWVTDAELLFQFAGTAWTFPLTQSQIFEYQKQYPERQFYMAFDSEEKAFAFGEIIVNDINTPRLGRLLVGEKNNRGKGLGGKFVDLLIQECKQRLNPDIIYLYVFEDNHPAISCYEKSGFVLDKENKIIFPHENTEHVALIMRYNVNS</sequence>
<evidence type="ECO:0000313" key="3">
    <source>
        <dbReference type="Proteomes" id="UP000199532"/>
    </source>
</evidence>
<evidence type="ECO:0000313" key="2">
    <source>
        <dbReference type="EMBL" id="SEI97410.1"/>
    </source>
</evidence>
<dbReference type="GO" id="GO:0016747">
    <property type="term" value="F:acyltransferase activity, transferring groups other than amino-acyl groups"/>
    <property type="evidence" value="ECO:0007669"/>
    <property type="project" value="InterPro"/>
</dbReference>
<evidence type="ECO:0000259" key="1">
    <source>
        <dbReference type="PROSITE" id="PS51186"/>
    </source>
</evidence>
<keyword evidence="2" id="KW-0808">Transferase</keyword>
<organism evidence="2 3">
    <name type="scientific">Dyadobacter koreensis</name>
    <dbReference type="NCBI Taxonomy" id="408657"/>
    <lineage>
        <taxon>Bacteria</taxon>
        <taxon>Pseudomonadati</taxon>
        <taxon>Bacteroidota</taxon>
        <taxon>Cytophagia</taxon>
        <taxon>Cytophagales</taxon>
        <taxon>Spirosomataceae</taxon>
        <taxon>Dyadobacter</taxon>
    </lineage>
</organism>
<accession>A0A1H6V9S1</accession>
<dbReference type="OrthoDB" id="9811523at2"/>
<keyword evidence="3" id="KW-1185">Reference proteome</keyword>
<dbReference type="InterPro" id="IPR016181">
    <property type="entry name" value="Acyl_CoA_acyltransferase"/>
</dbReference>
<dbReference type="Pfam" id="PF00583">
    <property type="entry name" value="Acetyltransf_1"/>
    <property type="match status" value="1"/>
</dbReference>
<dbReference type="EMBL" id="FNXY01000004">
    <property type="protein sequence ID" value="SEI97410.1"/>
    <property type="molecule type" value="Genomic_DNA"/>
</dbReference>
<dbReference type="Gene3D" id="3.40.630.30">
    <property type="match status" value="1"/>
</dbReference>
<gene>
    <name evidence="2" type="ORF">SAMN04487995_2825</name>
</gene>
<feature type="domain" description="N-acetyltransferase" evidence="1">
    <location>
        <begin position="1"/>
        <end position="162"/>
    </location>
</feature>
<dbReference type="RefSeq" id="WP_090335801.1">
    <property type="nucleotide sequence ID" value="NZ_FNXY01000004.1"/>
</dbReference>
<dbReference type="PANTHER" id="PTHR43415">
    <property type="entry name" value="SPERMIDINE N(1)-ACETYLTRANSFERASE"/>
    <property type="match status" value="1"/>
</dbReference>
<dbReference type="AlphaFoldDB" id="A0A1H6V9S1"/>
<dbReference type="PANTHER" id="PTHR43415:SF3">
    <property type="entry name" value="GNAT-FAMILY ACETYLTRANSFERASE"/>
    <property type="match status" value="1"/>
</dbReference>
<proteinExistence type="predicted"/>
<dbReference type="InterPro" id="IPR000182">
    <property type="entry name" value="GNAT_dom"/>
</dbReference>
<dbReference type="STRING" id="408657.SAMN04487995_2825"/>
<name>A0A1H6V9S1_9BACT</name>
<reference evidence="2 3" key="1">
    <citation type="submission" date="2016-10" db="EMBL/GenBank/DDBJ databases">
        <authorList>
            <person name="de Groot N.N."/>
        </authorList>
    </citation>
    <scope>NUCLEOTIDE SEQUENCE [LARGE SCALE GENOMIC DNA]</scope>
    <source>
        <strain evidence="2 3">DSM 19938</strain>
    </source>
</reference>